<dbReference type="SUPFAM" id="SSF56349">
    <property type="entry name" value="DNA breaking-rejoining enzymes"/>
    <property type="match status" value="1"/>
</dbReference>
<evidence type="ECO:0000313" key="3">
    <source>
        <dbReference type="Proteomes" id="UP001642484"/>
    </source>
</evidence>
<dbReference type="EMBL" id="CAXAMN010022128">
    <property type="protein sequence ID" value="CAK9066580.1"/>
    <property type="molecule type" value="Genomic_DNA"/>
</dbReference>
<evidence type="ECO:0000313" key="2">
    <source>
        <dbReference type="EMBL" id="CAK9066902.1"/>
    </source>
</evidence>
<gene>
    <name evidence="1" type="ORF">CCMP2556_LOCUS32709</name>
    <name evidence="2" type="ORF">CCMP2556_LOCUS32875</name>
</gene>
<accession>A0ABP0NVZ1</accession>
<evidence type="ECO:0008006" key="4">
    <source>
        <dbReference type="Google" id="ProtNLM"/>
    </source>
</evidence>
<reference evidence="2 3" key="1">
    <citation type="submission" date="2024-02" db="EMBL/GenBank/DDBJ databases">
        <authorList>
            <person name="Chen Y."/>
            <person name="Shah S."/>
            <person name="Dougan E. K."/>
            <person name="Thang M."/>
            <person name="Chan C."/>
        </authorList>
    </citation>
    <scope>NUCLEOTIDE SEQUENCE [LARGE SCALE GENOMIC DNA]</scope>
</reference>
<dbReference type="Proteomes" id="UP001642484">
    <property type="component" value="Unassembled WGS sequence"/>
</dbReference>
<dbReference type="EMBL" id="CAXAMN010022151">
    <property type="protein sequence ID" value="CAK9066902.1"/>
    <property type="molecule type" value="Genomic_DNA"/>
</dbReference>
<comment type="caution">
    <text evidence="2">The sequence shown here is derived from an EMBL/GenBank/DDBJ whole genome shotgun (WGS) entry which is preliminary data.</text>
</comment>
<dbReference type="InterPro" id="IPR011010">
    <property type="entry name" value="DNA_brk_join_enz"/>
</dbReference>
<name>A0ABP0NVZ1_9DINO</name>
<sequence length="361" mass="40758">MALKLGLRRWEGLFDPAACAKISNCRIGEASSPGPSRRDRTQTLDDVLLVEPKTAALQSAIYAQFVRWLGETLSEGAQQSVFRHPALLVQVAKSYASFLYSSGRSLYQLRHLILTLQREFVETKLYTSVLWDMVSRWELLEPTQHRTPVPKMIFRALVSTALLWGWERTAGIIAIAFCGITRPGEPLRALRKHVVFPGDALEPDRESIYLIIDRPKSRKRGTGRVQHSSIRDREFFDFLFSVFGSIEADQPIFNASPSAFRRRWDALLKALFIPKSAGLTPGGLRAGGCVRAFQESMDISLLMWRMRVRHQSTLESYLQEVTASSVIPDLEPRSRKAIAEAANVLPFLLSRFPRCRTAKGP</sequence>
<keyword evidence="3" id="KW-1185">Reference proteome</keyword>
<proteinExistence type="predicted"/>
<protein>
    <recommendedName>
        <fullName evidence="4">Tyr recombinase domain-containing protein</fullName>
    </recommendedName>
</protein>
<organism evidence="2 3">
    <name type="scientific">Durusdinium trenchii</name>
    <dbReference type="NCBI Taxonomy" id="1381693"/>
    <lineage>
        <taxon>Eukaryota</taxon>
        <taxon>Sar</taxon>
        <taxon>Alveolata</taxon>
        <taxon>Dinophyceae</taxon>
        <taxon>Suessiales</taxon>
        <taxon>Symbiodiniaceae</taxon>
        <taxon>Durusdinium</taxon>
    </lineage>
</organism>
<evidence type="ECO:0000313" key="1">
    <source>
        <dbReference type="EMBL" id="CAK9066580.1"/>
    </source>
</evidence>